<evidence type="ECO:0000313" key="4">
    <source>
        <dbReference type="Proteomes" id="UP000245771"/>
    </source>
</evidence>
<name>A0A316VGS6_9BASI</name>
<feature type="coiled-coil region" evidence="1">
    <location>
        <begin position="114"/>
        <end position="141"/>
    </location>
</feature>
<keyword evidence="4" id="KW-1185">Reference proteome</keyword>
<keyword evidence="1" id="KW-0175">Coiled coil</keyword>
<gene>
    <name evidence="3" type="ORF">FA14DRAFT_160631</name>
</gene>
<evidence type="ECO:0000256" key="2">
    <source>
        <dbReference type="SAM" id="SignalP"/>
    </source>
</evidence>
<accession>A0A316VGS6</accession>
<keyword evidence="2" id="KW-0732">Signal</keyword>
<organism evidence="3 4">
    <name type="scientific">Meira miltonrushii</name>
    <dbReference type="NCBI Taxonomy" id="1280837"/>
    <lineage>
        <taxon>Eukaryota</taxon>
        <taxon>Fungi</taxon>
        <taxon>Dikarya</taxon>
        <taxon>Basidiomycota</taxon>
        <taxon>Ustilaginomycotina</taxon>
        <taxon>Exobasidiomycetes</taxon>
        <taxon>Exobasidiales</taxon>
        <taxon>Brachybasidiaceae</taxon>
        <taxon>Meira</taxon>
    </lineage>
</organism>
<dbReference type="InParanoid" id="A0A316VGS6"/>
<reference evidence="3 4" key="1">
    <citation type="journal article" date="2018" name="Mol. Biol. Evol.">
        <title>Broad Genomic Sampling Reveals a Smut Pathogenic Ancestry of the Fungal Clade Ustilaginomycotina.</title>
        <authorList>
            <person name="Kijpornyongpan T."/>
            <person name="Mondo S.J."/>
            <person name="Barry K."/>
            <person name="Sandor L."/>
            <person name="Lee J."/>
            <person name="Lipzen A."/>
            <person name="Pangilinan J."/>
            <person name="LaButti K."/>
            <person name="Hainaut M."/>
            <person name="Henrissat B."/>
            <person name="Grigoriev I.V."/>
            <person name="Spatafora J.W."/>
            <person name="Aime M.C."/>
        </authorList>
    </citation>
    <scope>NUCLEOTIDE SEQUENCE [LARGE SCALE GENOMIC DNA]</scope>
    <source>
        <strain evidence="3 4">MCA 3882</strain>
    </source>
</reference>
<dbReference type="GeneID" id="37020543"/>
<dbReference type="Proteomes" id="UP000245771">
    <property type="component" value="Unassembled WGS sequence"/>
</dbReference>
<evidence type="ECO:0000313" key="3">
    <source>
        <dbReference type="EMBL" id="PWN35523.1"/>
    </source>
</evidence>
<feature type="signal peptide" evidence="2">
    <location>
        <begin position="1"/>
        <end position="24"/>
    </location>
</feature>
<proteinExistence type="predicted"/>
<feature type="chain" id="PRO_5016278119" evidence="2">
    <location>
        <begin position="25"/>
        <end position="145"/>
    </location>
</feature>
<evidence type="ECO:0000256" key="1">
    <source>
        <dbReference type="SAM" id="Coils"/>
    </source>
</evidence>
<protein>
    <submittedName>
        <fullName evidence="3">Uncharacterized protein</fullName>
    </submittedName>
</protein>
<dbReference type="AlphaFoldDB" id="A0A316VGS6"/>
<dbReference type="RefSeq" id="XP_025355825.1">
    <property type="nucleotide sequence ID" value="XM_025498762.1"/>
</dbReference>
<dbReference type="EMBL" id="KZ819603">
    <property type="protein sequence ID" value="PWN35523.1"/>
    <property type="molecule type" value="Genomic_DNA"/>
</dbReference>
<sequence length="145" mass="17075">MSTLLDFLFVTAFAYFMLLQPGRAVPVQVASIAMPQTIQNTAFSHNMQMAHFDKQKRAITKNQIIYPFKQVANKAQRFRFATKEKYFELRSGMKFALGWHEEGRMFQAKADEVAEKYNNLYEVARKRREDLIEEKQKANNKKRKT</sequence>